<dbReference type="AlphaFoldDB" id="R4NQR9"/>
<dbReference type="EMBL" id="KC516869">
    <property type="protein sequence ID" value="AGL45041.1"/>
    <property type="molecule type" value="Genomic_DNA"/>
</dbReference>
<evidence type="ECO:0000256" key="3">
    <source>
        <dbReference type="ARBA" id="ARBA00023172"/>
    </source>
</evidence>
<evidence type="ECO:0000313" key="9">
    <source>
        <dbReference type="EMBL" id="AGL45161.1"/>
    </source>
</evidence>
<comment type="subcellular location">
    <subcellularLocation>
        <location evidence="1">Cytoplasm</location>
    </subcellularLocation>
</comment>
<dbReference type="EMBL" id="KC516872">
    <property type="protein sequence ID" value="AGL45161.1"/>
    <property type="molecule type" value="Genomic_DNA"/>
</dbReference>
<dbReference type="PATRIC" id="fig|1491.442.peg.2088"/>
<protein>
    <submittedName>
        <fullName evidence="6">Site-specific recombinase</fullName>
    </submittedName>
</protein>
<evidence type="ECO:0000313" key="6">
    <source>
        <dbReference type="EMBL" id="AGL45041.1"/>
    </source>
</evidence>
<dbReference type="EMBL" id="KC516868">
    <property type="protein sequence ID" value="AGL45001.1"/>
    <property type="molecule type" value="Genomic_DNA"/>
</dbReference>
<dbReference type="EMBL" id="KC516870">
    <property type="protein sequence ID" value="AGL45081.1"/>
    <property type="molecule type" value="Genomic_DNA"/>
</dbReference>
<proteinExistence type="predicted"/>
<keyword evidence="2" id="KW-0229">DNA integration</keyword>
<dbReference type="Gene3D" id="1.10.443.10">
    <property type="entry name" value="Intergrase catalytic core"/>
    <property type="match status" value="1"/>
</dbReference>
<dbReference type="GO" id="GO:0006310">
    <property type="term" value="P:DNA recombination"/>
    <property type="evidence" value="ECO:0007669"/>
    <property type="project" value="UniProtKB-KW"/>
</dbReference>
<dbReference type="PANTHER" id="PTHR30349">
    <property type="entry name" value="PHAGE INTEGRASE-RELATED"/>
    <property type="match status" value="1"/>
</dbReference>
<evidence type="ECO:0000313" key="7">
    <source>
        <dbReference type="EMBL" id="AGL45081.1"/>
    </source>
</evidence>
<organism evidence="6">
    <name type="scientific">Clostridium botulinum</name>
    <dbReference type="NCBI Taxonomy" id="1491"/>
    <lineage>
        <taxon>Bacteria</taxon>
        <taxon>Bacillati</taxon>
        <taxon>Bacillota</taxon>
        <taxon>Clostridia</taxon>
        <taxon>Eubacteriales</taxon>
        <taxon>Clostridiaceae</taxon>
        <taxon>Clostridium</taxon>
    </lineage>
</organism>
<dbReference type="InterPro" id="IPR050090">
    <property type="entry name" value="Tyrosine_recombinase_XerCD"/>
</dbReference>
<sequence>MIIVKEEKGTLGTYYGIYLNEVKIKKVFIQRIKQALDKKEYVLLLNSHGIVIENVFKYINFSYYLNTINSKEVAGNALKILFSYSEIIDKEIKDFNKNDVQNLSEFILGISVTGNNSEFKLKTSRSNNTHNIYFNIIRKYLEYTGINNKNFFEKVVVSKSGIGFFAHTKEIALSKYKVNKSSFSIDKNIVPKYIKNEEYNNIINLLNKEKTLNSLRDKIIINLMYARGLRLGEVLGITFEDIKVNKDDSRAGILYIRNRVSDKKYQMAKTCYKPKSKAEYKTRIYNEKDFGYQTVILPPNITKDISDYRELSRDIENLSIKKTENILNESVADSVENENNNFYLFLNKNGAPLSSAGWNKRLKIIFDFIGINIDTQNKKNNLSHRFRHGFAMFLIKNEGKSIEYVQKQMRHKSISSTLIYYNPEEKDILKETLKISQNMRRRLE</sequence>
<dbReference type="GO" id="GO:0003677">
    <property type="term" value="F:DNA binding"/>
    <property type="evidence" value="ECO:0007669"/>
    <property type="project" value="InterPro"/>
</dbReference>
<dbReference type="PANTHER" id="PTHR30349:SF77">
    <property type="entry name" value="TYROSINE RECOMBINASE XERC"/>
    <property type="match status" value="1"/>
</dbReference>
<feature type="domain" description="Tyr recombinase" evidence="4">
    <location>
        <begin position="189"/>
        <end position="434"/>
    </location>
</feature>
<dbReference type="EMBL" id="KC516871">
    <property type="protein sequence ID" value="AGL45121.1"/>
    <property type="molecule type" value="Genomic_DNA"/>
</dbReference>
<dbReference type="GO" id="GO:0005737">
    <property type="term" value="C:cytoplasm"/>
    <property type="evidence" value="ECO:0007669"/>
    <property type="project" value="UniProtKB-SubCell"/>
</dbReference>
<dbReference type="GO" id="GO:0015074">
    <property type="term" value="P:DNA integration"/>
    <property type="evidence" value="ECO:0007669"/>
    <property type="project" value="UniProtKB-KW"/>
</dbReference>
<dbReference type="PROSITE" id="PS51898">
    <property type="entry name" value="TYR_RECOMBINASE"/>
    <property type="match status" value="1"/>
</dbReference>
<evidence type="ECO:0000259" key="4">
    <source>
        <dbReference type="PROSITE" id="PS51898"/>
    </source>
</evidence>
<dbReference type="InterPro" id="IPR002104">
    <property type="entry name" value="Integrase_catalytic"/>
</dbReference>
<gene>
    <name evidence="6" type="primary">xerD</name>
</gene>
<accession>R4NQR9</accession>
<evidence type="ECO:0000256" key="1">
    <source>
        <dbReference type="ARBA" id="ARBA00004496"/>
    </source>
</evidence>
<evidence type="ECO:0000256" key="2">
    <source>
        <dbReference type="ARBA" id="ARBA00022908"/>
    </source>
</evidence>
<name>R4NQR9_CLOBO</name>
<evidence type="ECO:0000313" key="8">
    <source>
        <dbReference type="EMBL" id="AGL45121.1"/>
    </source>
</evidence>
<keyword evidence="3" id="KW-0233">DNA recombination</keyword>
<evidence type="ECO:0000313" key="5">
    <source>
        <dbReference type="EMBL" id="AGL45001.1"/>
    </source>
</evidence>
<reference evidence="6" key="1">
    <citation type="journal article" date="2013" name="Genome Biol. Evol.">
        <title>The Type F6 Neurotoxin Gene Cluster Locus of Group II Clostridium botulinum Has Evolved by Successive Disruption of Two Different Ancestral Precursors.</title>
        <authorList>
            <person name="Carter A.T."/>
            <person name="Stringer S.C."/>
            <person name="Webb M.D."/>
            <person name="Peck M.W."/>
        </authorList>
    </citation>
    <scope>NUCLEOTIDE SEQUENCE</scope>
    <source>
        <strain evidence="7">Craig610</strain>
        <strain evidence="8">Eklund202F</strain>
        <strain evidence="9">HobbsFT10</strain>
        <strain evidence="5">IFR 06/001</strain>
        <strain evidence="6">IFR 06/005</strain>
    </source>
</reference>
<dbReference type="SUPFAM" id="SSF56349">
    <property type="entry name" value="DNA breaking-rejoining enzymes"/>
    <property type="match status" value="1"/>
</dbReference>
<dbReference type="InterPro" id="IPR013762">
    <property type="entry name" value="Integrase-like_cat_sf"/>
</dbReference>
<dbReference type="Pfam" id="PF00589">
    <property type="entry name" value="Phage_integrase"/>
    <property type="match status" value="2"/>
</dbReference>
<dbReference type="CDD" id="cd00397">
    <property type="entry name" value="DNA_BRE_C"/>
    <property type="match status" value="1"/>
</dbReference>
<dbReference type="InterPro" id="IPR011010">
    <property type="entry name" value="DNA_brk_join_enz"/>
</dbReference>